<proteinExistence type="predicted"/>
<dbReference type="Proteomes" id="UP000193944">
    <property type="component" value="Unassembled WGS sequence"/>
</dbReference>
<organism evidence="2 3">
    <name type="scientific">Anaeromyces robustus</name>
    <dbReference type="NCBI Taxonomy" id="1754192"/>
    <lineage>
        <taxon>Eukaryota</taxon>
        <taxon>Fungi</taxon>
        <taxon>Fungi incertae sedis</taxon>
        <taxon>Chytridiomycota</taxon>
        <taxon>Chytridiomycota incertae sedis</taxon>
        <taxon>Neocallimastigomycetes</taxon>
        <taxon>Neocallimastigales</taxon>
        <taxon>Neocallimastigaceae</taxon>
        <taxon>Anaeromyces</taxon>
    </lineage>
</organism>
<sequence length="184" mass="21392">MKLYSFLYSLIILGTLHVLTFAKPEEEITIRLPPKTKYDGELFIGEHFASVGTWTVPFYLKDCKYNLNANNFSCYIDYEITEDNGETVSSVKRYDITLELKNKKPSCINANTVFTRFNVYEYGIDMKGIEKVTISYFEIGSVVEYNNGELEIGVSEYLRYLKIRTNDKECIFRPVIKKIIAKQH</sequence>
<comment type="caution">
    <text evidence="2">The sequence shown here is derived from an EMBL/GenBank/DDBJ whole genome shotgun (WGS) entry which is preliminary data.</text>
</comment>
<reference evidence="2 3" key="2">
    <citation type="submission" date="2016-08" db="EMBL/GenBank/DDBJ databases">
        <title>Pervasive Adenine N6-methylation of Active Genes in Fungi.</title>
        <authorList>
            <consortium name="DOE Joint Genome Institute"/>
            <person name="Mondo S.J."/>
            <person name="Dannebaum R.O."/>
            <person name="Kuo R.C."/>
            <person name="Labutti K."/>
            <person name="Haridas S."/>
            <person name="Kuo A."/>
            <person name="Salamov A."/>
            <person name="Ahrendt S.R."/>
            <person name="Lipzen A."/>
            <person name="Sullivan W."/>
            <person name="Andreopoulos W.B."/>
            <person name="Clum A."/>
            <person name="Lindquist E."/>
            <person name="Daum C."/>
            <person name="Ramamoorthy G.K."/>
            <person name="Gryganskyi A."/>
            <person name="Culley D."/>
            <person name="Magnuson J.K."/>
            <person name="James T.Y."/>
            <person name="O'Malley M.A."/>
            <person name="Stajich J.E."/>
            <person name="Spatafora J.W."/>
            <person name="Visel A."/>
            <person name="Grigoriev I.V."/>
        </authorList>
    </citation>
    <scope>NUCLEOTIDE SEQUENCE [LARGE SCALE GENOMIC DNA]</scope>
    <source>
        <strain evidence="2 3">S4</strain>
    </source>
</reference>
<gene>
    <name evidence="2" type="ORF">BCR32DRAFT_306563</name>
</gene>
<feature type="signal peptide" evidence="1">
    <location>
        <begin position="1"/>
        <end position="22"/>
    </location>
</feature>
<evidence type="ECO:0000313" key="3">
    <source>
        <dbReference type="Proteomes" id="UP000193944"/>
    </source>
</evidence>
<dbReference type="EMBL" id="MCFG01000500">
    <property type="protein sequence ID" value="ORX64756.1"/>
    <property type="molecule type" value="Genomic_DNA"/>
</dbReference>
<reference evidence="2 3" key="1">
    <citation type="submission" date="2016-08" db="EMBL/GenBank/DDBJ databases">
        <title>A Parts List for Fungal Cellulosomes Revealed by Comparative Genomics.</title>
        <authorList>
            <consortium name="DOE Joint Genome Institute"/>
            <person name="Haitjema C.H."/>
            <person name="Gilmore S.P."/>
            <person name="Henske J.K."/>
            <person name="Solomon K.V."/>
            <person name="De Groot R."/>
            <person name="Kuo A."/>
            <person name="Mondo S.J."/>
            <person name="Salamov A.A."/>
            <person name="Labutti K."/>
            <person name="Zhao Z."/>
            <person name="Chiniquy J."/>
            <person name="Barry K."/>
            <person name="Brewer H.M."/>
            <person name="Purvine S.O."/>
            <person name="Wright A.T."/>
            <person name="Boxma B."/>
            <person name="Van Alen T."/>
            <person name="Hackstein J.H."/>
            <person name="Baker S.E."/>
            <person name="Grigoriev I.V."/>
            <person name="O'Malley M.A."/>
        </authorList>
    </citation>
    <scope>NUCLEOTIDE SEQUENCE [LARGE SCALE GENOMIC DNA]</scope>
    <source>
        <strain evidence="2 3">S4</strain>
    </source>
</reference>
<accession>A0A1Y1VUR1</accession>
<evidence type="ECO:0000313" key="2">
    <source>
        <dbReference type="EMBL" id="ORX64756.1"/>
    </source>
</evidence>
<evidence type="ECO:0000256" key="1">
    <source>
        <dbReference type="SAM" id="SignalP"/>
    </source>
</evidence>
<protein>
    <submittedName>
        <fullName evidence="2">Uncharacterized protein</fullName>
    </submittedName>
</protein>
<dbReference type="AlphaFoldDB" id="A0A1Y1VUR1"/>
<keyword evidence="3" id="KW-1185">Reference proteome</keyword>
<feature type="chain" id="PRO_5010996496" evidence="1">
    <location>
        <begin position="23"/>
        <end position="184"/>
    </location>
</feature>
<keyword evidence="1" id="KW-0732">Signal</keyword>
<name>A0A1Y1VUR1_9FUNG</name>